<organism evidence="1 2">
    <name type="scientific">Bacillus thuringiensis</name>
    <dbReference type="NCBI Taxonomy" id="1428"/>
    <lineage>
        <taxon>Bacteria</taxon>
        <taxon>Bacillati</taxon>
        <taxon>Bacillota</taxon>
        <taxon>Bacilli</taxon>
        <taxon>Bacillales</taxon>
        <taxon>Bacillaceae</taxon>
        <taxon>Bacillus</taxon>
        <taxon>Bacillus cereus group</taxon>
    </lineage>
</organism>
<comment type="caution">
    <text evidence="1">The sequence shown here is derived from an EMBL/GenBank/DDBJ whole genome shotgun (WGS) entry which is preliminary data.</text>
</comment>
<dbReference type="EMBL" id="NUVX01000062">
    <property type="protein sequence ID" value="PFJ33186.1"/>
    <property type="molecule type" value="Genomic_DNA"/>
</dbReference>
<gene>
    <name evidence="1" type="ORF">COJ15_28505</name>
</gene>
<name>A0A9X6ZR30_BACTU</name>
<reference evidence="1 2" key="1">
    <citation type="submission" date="2017-09" db="EMBL/GenBank/DDBJ databases">
        <title>Large-scale bioinformatics analysis of Bacillus genomes uncovers conserved roles of natural products in bacterial physiology.</title>
        <authorList>
            <consortium name="Agbiome Team Llc"/>
            <person name="Bleich R.M."/>
            <person name="Grubbs K.J."/>
            <person name="Santa Maria K.C."/>
            <person name="Allen S.E."/>
            <person name="Farag S."/>
            <person name="Shank E.A."/>
            <person name="Bowers A."/>
        </authorList>
    </citation>
    <scope>NUCLEOTIDE SEQUENCE [LARGE SCALE GENOMIC DNA]</scope>
    <source>
        <strain evidence="1 2">AFS085496</strain>
    </source>
</reference>
<accession>A0A9X6ZR30</accession>
<protein>
    <submittedName>
        <fullName evidence="1">Uncharacterized protein</fullName>
    </submittedName>
</protein>
<evidence type="ECO:0000313" key="1">
    <source>
        <dbReference type="EMBL" id="PFJ33186.1"/>
    </source>
</evidence>
<evidence type="ECO:0000313" key="2">
    <source>
        <dbReference type="Proteomes" id="UP000224003"/>
    </source>
</evidence>
<sequence>MTQIQESVASISHVSGLALLEQSKQYDALYENELKYVFGDCIELDIPTQKREEDIEKEMDLVFGFTVTAQISETPTSEVEEENSEIEETKSEVEVTIPKTEETKSEVEGIIIEIEEGKSEAEATIPEVEEAKSEVEVTIPEIEETNSEVEAINPEVEITNPSQIDSENIESPVLHTAENSKENVLSEEEQKCHTLIELIFSKTLATKGDLLRYLRKEKITYQKSKSFKDAFQAIKDSKFDKSGPKTPSKEKINKPFMETHDREKMSSLFMNIFKFSIK</sequence>
<dbReference type="RefSeq" id="WP_098517298.1">
    <property type="nucleotide sequence ID" value="NZ_NUVX01000062.1"/>
</dbReference>
<dbReference type="Proteomes" id="UP000224003">
    <property type="component" value="Unassembled WGS sequence"/>
</dbReference>
<proteinExistence type="predicted"/>
<dbReference type="AlphaFoldDB" id="A0A9X6ZR30"/>